<dbReference type="AlphaFoldDB" id="S5Z263"/>
<dbReference type="Proteomes" id="UP000015480">
    <property type="component" value="Plasmid pAMI6"/>
</dbReference>
<organism evidence="2 3">
    <name type="scientific">Paracoccus aminophilus JCM 7686</name>
    <dbReference type="NCBI Taxonomy" id="1367847"/>
    <lineage>
        <taxon>Bacteria</taxon>
        <taxon>Pseudomonadati</taxon>
        <taxon>Pseudomonadota</taxon>
        <taxon>Alphaproteobacteria</taxon>
        <taxon>Rhodobacterales</taxon>
        <taxon>Paracoccaceae</taxon>
        <taxon>Paracoccus</taxon>
    </lineage>
</organism>
<evidence type="ECO:0000259" key="1">
    <source>
        <dbReference type="Pfam" id="PF06812"/>
    </source>
</evidence>
<dbReference type="PANTHER" id="PTHR37951:SF1">
    <property type="entry name" value="TYPE VI SECRETION SYSTEM COMPONENT TSSA1"/>
    <property type="match status" value="1"/>
</dbReference>
<dbReference type="Pfam" id="PF06812">
    <property type="entry name" value="ImpA_N"/>
    <property type="match status" value="1"/>
</dbReference>
<protein>
    <submittedName>
        <fullName evidence="2">Type VI secretion system protein ImpA</fullName>
    </submittedName>
</protein>
<dbReference type="InterPro" id="IPR017740">
    <property type="entry name" value="TssA-like"/>
</dbReference>
<evidence type="ECO:0000313" key="2">
    <source>
        <dbReference type="EMBL" id="AGT11491.1"/>
    </source>
</evidence>
<evidence type="ECO:0000313" key="3">
    <source>
        <dbReference type="Proteomes" id="UP000015480"/>
    </source>
</evidence>
<keyword evidence="3" id="KW-1185">Reference proteome</keyword>
<dbReference type="EMBL" id="CP006654">
    <property type="protein sequence ID" value="AGT11491.1"/>
    <property type="molecule type" value="Genomic_DNA"/>
</dbReference>
<reference evidence="2 3" key="1">
    <citation type="journal article" date="2014" name="BMC Genomics">
        <title>Architecture and functions of a multipartite genome of the methylotrophic bacterium Paracoccus aminophilus JCM 7686, containing primary and secondary chromids.</title>
        <authorList>
            <person name="Dziewit L."/>
            <person name="Czarnecki J."/>
            <person name="Wibberg D."/>
            <person name="Radlinska M."/>
            <person name="Mrozek P."/>
            <person name="Szymczak M."/>
            <person name="Schluter A."/>
            <person name="Puhler A."/>
            <person name="Bartosik D."/>
        </authorList>
    </citation>
    <scope>NUCLEOTIDE SEQUENCE [LARGE SCALE GENOMIC DNA]</scope>
    <source>
        <strain evidence="2">JCM 7686</strain>
        <plasmid evidence="3">Plasmid pAMI6</plasmid>
    </source>
</reference>
<dbReference type="OrthoDB" id="9771118at2"/>
<name>S5Z263_PARAH</name>
<dbReference type="HOGENOM" id="CLU_635864_0_0_5"/>
<dbReference type="PANTHER" id="PTHR37951">
    <property type="entry name" value="CYTOPLASMIC PROTEIN-RELATED"/>
    <property type="match status" value="1"/>
</dbReference>
<keyword evidence="2" id="KW-0614">Plasmid</keyword>
<feature type="domain" description="ImpA N-terminal" evidence="1">
    <location>
        <begin position="7"/>
        <end position="140"/>
    </location>
</feature>
<gene>
    <name evidence="2" type="ORF">JCM7686_pAMI6p161</name>
</gene>
<accession>S5Z263</accession>
<proteinExistence type="predicted"/>
<dbReference type="PATRIC" id="fig|1367847.3.peg.4473"/>
<dbReference type="RefSeq" id="WP_020953262.1">
    <property type="nucleotide sequence ID" value="NC_022044.1"/>
</dbReference>
<dbReference type="KEGG" id="pami:JCM7686_pAMI6p161"/>
<geneLocation type="plasmid" evidence="2 3">
    <name>pAMI6</name>
</geneLocation>
<sequence>MALDWLLDPVTEEAPCGPDLERSDDGEFLDYYFEAEGRLPERYFTPGAPNLLGGTEDLVFDPRSVQLKREVGAITALLQRSRDLRLLSLLARFQILAARPADFATTLEAMAELMAARLNEVHPQLDEGVSERRGALDALAEQTTVVMPLVYLPLLSHADVSYRRYLVASGEVVPRGAEAESEATTADLISLLKNPSNAPALSQLFAELTRAALALRRIAGLCMTNGHRAFTPDFTPALDTISDLQRLIREAVPGLTPWSETADAALPEVAAPIEAATAAPEDSAPVAVVAPIPTAGAVQIANHAEARATIEAAETYLAAFEPSSLSLLLVTQARLLVGKSIVEAIELLRPQQAELASFNLGSGLGFSLDMGRLRMLAQSVPGNQGDSPAAAETKPAAIRDRGELAASLRGVEDFYLRNEPASPVPVLLGGARTMLTKTFDAILSELLPSEAQQV</sequence>
<dbReference type="InterPro" id="IPR010657">
    <property type="entry name" value="ImpA_N"/>
</dbReference>